<keyword evidence="1" id="KW-0812">Transmembrane</keyword>
<reference evidence="2 3" key="1">
    <citation type="journal article" date="2016" name="Front. Microbiol.">
        <title>Fuerstia marisgermanicae gen. nov., sp. nov., an Unusual Member of the Phylum Planctomycetes from the German Wadden Sea.</title>
        <authorList>
            <person name="Kohn T."/>
            <person name="Heuer A."/>
            <person name="Jogler M."/>
            <person name="Vollmers J."/>
            <person name="Boedeker C."/>
            <person name="Bunk B."/>
            <person name="Rast P."/>
            <person name="Borchert D."/>
            <person name="Glockner I."/>
            <person name="Freese H.M."/>
            <person name="Klenk H.P."/>
            <person name="Overmann J."/>
            <person name="Kaster A.K."/>
            <person name="Rohde M."/>
            <person name="Wiegand S."/>
            <person name="Jogler C."/>
        </authorList>
    </citation>
    <scope>NUCLEOTIDE SEQUENCE [LARGE SCALE GENOMIC DNA]</scope>
    <source>
        <strain evidence="2 3">NH11</strain>
    </source>
</reference>
<feature type="transmembrane region" description="Helical" evidence="1">
    <location>
        <begin position="92"/>
        <end position="112"/>
    </location>
</feature>
<feature type="transmembrane region" description="Helical" evidence="1">
    <location>
        <begin position="124"/>
        <end position="142"/>
    </location>
</feature>
<accession>A0A1P8WKS1</accession>
<dbReference type="EMBL" id="CP017641">
    <property type="protein sequence ID" value="APZ94664.1"/>
    <property type="molecule type" value="Genomic_DNA"/>
</dbReference>
<feature type="transmembrane region" description="Helical" evidence="1">
    <location>
        <begin position="367"/>
        <end position="387"/>
    </location>
</feature>
<feature type="transmembrane region" description="Helical" evidence="1">
    <location>
        <begin position="244"/>
        <end position="262"/>
    </location>
</feature>
<keyword evidence="1" id="KW-1133">Transmembrane helix</keyword>
<feature type="transmembrane region" description="Helical" evidence="1">
    <location>
        <begin position="313"/>
        <end position="332"/>
    </location>
</feature>
<feature type="transmembrane region" description="Helical" evidence="1">
    <location>
        <begin position="154"/>
        <end position="174"/>
    </location>
</feature>
<feature type="transmembrane region" description="Helical" evidence="1">
    <location>
        <begin position="393"/>
        <end position="412"/>
    </location>
</feature>
<dbReference type="STRING" id="1891926.Fuma_04303"/>
<name>A0A1P8WKS1_9PLAN</name>
<feature type="transmembrane region" description="Helical" evidence="1">
    <location>
        <begin position="274"/>
        <end position="301"/>
    </location>
</feature>
<keyword evidence="3" id="KW-1185">Reference proteome</keyword>
<dbReference type="InterPro" id="IPR051533">
    <property type="entry name" value="WaaL-like"/>
</dbReference>
<feature type="transmembrane region" description="Helical" evidence="1">
    <location>
        <begin position="20"/>
        <end position="44"/>
    </location>
</feature>
<evidence type="ECO:0000313" key="3">
    <source>
        <dbReference type="Proteomes" id="UP000187735"/>
    </source>
</evidence>
<protein>
    <recommendedName>
        <fullName evidence="4">O-antigen ligase</fullName>
    </recommendedName>
</protein>
<feature type="transmembrane region" description="Helical" evidence="1">
    <location>
        <begin position="56"/>
        <end position="80"/>
    </location>
</feature>
<dbReference type="PANTHER" id="PTHR37422">
    <property type="entry name" value="TEICHURONIC ACID BIOSYNTHESIS PROTEIN TUAE"/>
    <property type="match status" value="1"/>
</dbReference>
<evidence type="ECO:0000256" key="1">
    <source>
        <dbReference type="SAM" id="Phobius"/>
    </source>
</evidence>
<keyword evidence="1" id="KW-0472">Membrane</keyword>
<feature type="transmembrane region" description="Helical" evidence="1">
    <location>
        <begin position="186"/>
        <end position="208"/>
    </location>
</feature>
<dbReference type="PANTHER" id="PTHR37422:SF13">
    <property type="entry name" value="LIPOPOLYSACCHARIDE BIOSYNTHESIS PROTEIN PA4999-RELATED"/>
    <property type="match status" value="1"/>
</dbReference>
<dbReference type="Proteomes" id="UP000187735">
    <property type="component" value="Chromosome"/>
</dbReference>
<proteinExistence type="predicted"/>
<dbReference type="RefSeq" id="WP_077025939.1">
    <property type="nucleotide sequence ID" value="NZ_CP017641.1"/>
</dbReference>
<sequence length="482" mass="52843">MHPSYSPPLTSQAYSDPLALTISASVVQAEVLKGVLLAIAYFALAGMGLQTRYDAAVFAIGAAALLPQWRSCILMMVLSIQDAPGQVMMFDYVAVAGISALMIFTAAINRMSAPMTAETREFRGLLRFALVLVVYGVCSSAVQQHFGLHQQSSSRPYAIIGCLMAMMMITGYLAHRELSADPLSSIRVQTMAVCILCHIFIIAGLQVVRGPMFGASPQGAEEMRQLFQMIHGGARGMPRLTGPFLSPNILASVPGLFMLIILRYKRSPNISPQFIAAFFAIGMSASFLGGARTMFVFYLVGTAAMTWTLSPRYTILAGALTAPLILVMDIPWGELLVIMRLKNLQSLGVRGEMWQATLQFMNTGDWLFGYGLTHFPVFVKTVLGYYGSDPHNWILSAAGMFGVLGLLFYAVLIKKLVWKSFSFQSKERAIATCLLLFFVGREFANTQYVLNNNPLCCLYWIVISLVFFGPPEDANAELLSNE</sequence>
<evidence type="ECO:0008006" key="4">
    <source>
        <dbReference type="Google" id="ProtNLM"/>
    </source>
</evidence>
<dbReference type="AlphaFoldDB" id="A0A1P8WKS1"/>
<gene>
    <name evidence="2" type="ORF">Fuma_04303</name>
</gene>
<dbReference type="KEGG" id="fmr:Fuma_04303"/>
<evidence type="ECO:0000313" key="2">
    <source>
        <dbReference type="EMBL" id="APZ94664.1"/>
    </source>
</evidence>
<organism evidence="2 3">
    <name type="scientific">Fuerstiella marisgermanici</name>
    <dbReference type="NCBI Taxonomy" id="1891926"/>
    <lineage>
        <taxon>Bacteria</taxon>
        <taxon>Pseudomonadati</taxon>
        <taxon>Planctomycetota</taxon>
        <taxon>Planctomycetia</taxon>
        <taxon>Planctomycetales</taxon>
        <taxon>Planctomycetaceae</taxon>
        <taxon>Fuerstiella</taxon>
    </lineage>
</organism>